<dbReference type="SUPFAM" id="SSF56954">
    <property type="entry name" value="Outer membrane efflux proteins (OEP)"/>
    <property type="match status" value="1"/>
</dbReference>
<proteinExistence type="predicted"/>
<dbReference type="OrthoDB" id="241103at2"/>
<organism evidence="1 2">
    <name type="scientific">Neorhodopirellula pilleata</name>
    <dbReference type="NCBI Taxonomy" id="2714738"/>
    <lineage>
        <taxon>Bacteria</taxon>
        <taxon>Pseudomonadati</taxon>
        <taxon>Planctomycetota</taxon>
        <taxon>Planctomycetia</taxon>
        <taxon>Pirellulales</taxon>
        <taxon>Pirellulaceae</taxon>
        <taxon>Neorhodopirellula</taxon>
    </lineage>
</organism>
<name>A0A5C6ASV5_9BACT</name>
<reference evidence="1 2" key="1">
    <citation type="submission" date="2019-02" db="EMBL/GenBank/DDBJ databases">
        <title>Deep-cultivation of Planctomycetes and their phenomic and genomic characterization uncovers novel biology.</title>
        <authorList>
            <person name="Wiegand S."/>
            <person name="Jogler M."/>
            <person name="Boedeker C."/>
            <person name="Pinto D."/>
            <person name="Vollmers J."/>
            <person name="Rivas-Marin E."/>
            <person name="Kohn T."/>
            <person name="Peeters S.H."/>
            <person name="Heuer A."/>
            <person name="Rast P."/>
            <person name="Oberbeckmann S."/>
            <person name="Bunk B."/>
            <person name="Jeske O."/>
            <person name="Meyerdierks A."/>
            <person name="Storesund J.E."/>
            <person name="Kallscheuer N."/>
            <person name="Luecker S."/>
            <person name="Lage O.M."/>
            <person name="Pohl T."/>
            <person name="Merkel B.J."/>
            <person name="Hornburger P."/>
            <person name="Mueller R.-W."/>
            <person name="Bruemmer F."/>
            <person name="Labrenz M."/>
            <person name="Spormann A.M."/>
            <person name="Op Den Camp H."/>
            <person name="Overmann J."/>
            <person name="Amann R."/>
            <person name="Jetten M.S.M."/>
            <person name="Mascher T."/>
            <person name="Medema M.H."/>
            <person name="Devos D.P."/>
            <person name="Kaster A.-K."/>
            <person name="Ovreas L."/>
            <person name="Rohde M."/>
            <person name="Galperin M.Y."/>
            <person name="Jogler C."/>
        </authorList>
    </citation>
    <scope>NUCLEOTIDE SEQUENCE [LARGE SCALE GENOMIC DNA]</scope>
    <source>
        <strain evidence="1 2">Pla100</strain>
    </source>
</reference>
<evidence type="ECO:0000313" key="2">
    <source>
        <dbReference type="Proteomes" id="UP000316213"/>
    </source>
</evidence>
<sequence length="406" mass="44718">MNRRKRIVFVTLLVTAMPGVMVWLAKSRAAESSIRRWLPSEVSLAGIALGTELVEESSDDQVFVDSAVRYTVSDVRRWAYARSPEAGLIEAEIKAVMRGVDPKDPESCCSAMLIRDVLTEVALARRADDATHAAVAYHKLIAAIAASRHVDNAIRWQDELIEIAEEAERLDLPDGDPLKLRQSRLELLDLKSQQRFAELKLRQELSRLTGRDEAEVARAVMVDPLPTTASSIVAGLAVETAFAQRHDLRAVTILAARLNACNLDAARLLMGIVSPGVGLSLAAASKGLFSCLKEDRSDDDLHDRRRQANNLVESLRHVIRNETLQAVLDVRAASARLTLIDEQIAIAEDRLNRTEGEMKLDDSPPGSDLLIQLQIAELNGKRVGIMKDLALAQDDLDHAQSKPLNE</sequence>
<dbReference type="Proteomes" id="UP000316213">
    <property type="component" value="Unassembled WGS sequence"/>
</dbReference>
<dbReference type="RefSeq" id="WP_146577243.1">
    <property type="nucleotide sequence ID" value="NZ_SJPM01000002.1"/>
</dbReference>
<evidence type="ECO:0000313" key="1">
    <source>
        <dbReference type="EMBL" id="TWU02072.1"/>
    </source>
</evidence>
<comment type="caution">
    <text evidence="1">The sequence shown here is derived from an EMBL/GenBank/DDBJ whole genome shotgun (WGS) entry which is preliminary data.</text>
</comment>
<dbReference type="AlphaFoldDB" id="A0A5C6ASV5"/>
<gene>
    <name evidence="1" type="ORF">Pla100_18120</name>
</gene>
<accession>A0A5C6ASV5</accession>
<keyword evidence="2" id="KW-1185">Reference proteome</keyword>
<protein>
    <submittedName>
        <fullName evidence="1">Uncharacterized protein</fullName>
    </submittedName>
</protein>
<dbReference type="EMBL" id="SJPM01000002">
    <property type="protein sequence ID" value="TWU02072.1"/>
    <property type="molecule type" value="Genomic_DNA"/>
</dbReference>